<accession>A0ABS6E805</accession>
<dbReference type="InterPro" id="IPR050950">
    <property type="entry name" value="HTH-type_LysR_regulators"/>
</dbReference>
<dbReference type="InterPro" id="IPR000847">
    <property type="entry name" value="LysR_HTH_N"/>
</dbReference>
<keyword evidence="6" id="KW-1185">Reference proteome</keyword>
<dbReference type="Pfam" id="PF03466">
    <property type="entry name" value="LysR_substrate"/>
    <property type="match status" value="1"/>
</dbReference>
<dbReference type="Proteomes" id="UP000749471">
    <property type="component" value="Unassembled WGS sequence"/>
</dbReference>
<sequence length="289" mass="32696">MDMKQLLYFVTVVNEGNITAAAKKLHIAQPALSNHIKNLEEDLNVKLFHRGPRKITLTDAGEILFTKANNILELKHSIRKELEDNKSGFKGTLKIGTISAIDADLLENNFLKFHKKYNKIKYELYEGITPEIIDLLFSRVIEIGIVRTPFDKSGLNTTYLKIEPMIAAYQNDDTLDKLGDSISIKDLNKKPLIIYRRFEHIIISAFQKSEVNPYIFCINDDSRTSLLWANAGLGVAIVPISSKNLVLANNLKFKIIDDESLFTQVAIITLENSNLSTVAVNFLREVTEE</sequence>
<evidence type="ECO:0000256" key="2">
    <source>
        <dbReference type="ARBA" id="ARBA00023125"/>
    </source>
</evidence>
<organism evidence="5 6">
    <name type="scientific">Tissierella simiarum</name>
    <dbReference type="NCBI Taxonomy" id="2841534"/>
    <lineage>
        <taxon>Bacteria</taxon>
        <taxon>Bacillati</taxon>
        <taxon>Bacillota</taxon>
        <taxon>Tissierellia</taxon>
        <taxon>Tissierellales</taxon>
        <taxon>Tissierellaceae</taxon>
        <taxon>Tissierella</taxon>
    </lineage>
</organism>
<proteinExistence type="predicted"/>
<protein>
    <submittedName>
        <fullName evidence="5">LysR family transcriptional regulator</fullName>
    </submittedName>
</protein>
<gene>
    <name evidence="5" type="ORF">KQI42_12755</name>
</gene>
<evidence type="ECO:0000313" key="6">
    <source>
        <dbReference type="Proteomes" id="UP000749471"/>
    </source>
</evidence>
<dbReference type="InterPro" id="IPR005119">
    <property type="entry name" value="LysR_subst-bd"/>
</dbReference>
<evidence type="ECO:0000256" key="1">
    <source>
        <dbReference type="ARBA" id="ARBA00023015"/>
    </source>
</evidence>
<dbReference type="PANTHER" id="PTHR30419:SF28">
    <property type="entry name" value="HTH-TYPE TRANSCRIPTIONAL REGULATOR BSDA"/>
    <property type="match status" value="1"/>
</dbReference>
<keyword evidence="2" id="KW-0238">DNA-binding</keyword>
<comment type="caution">
    <text evidence="5">The sequence shown here is derived from an EMBL/GenBank/DDBJ whole genome shotgun (WGS) entry which is preliminary data.</text>
</comment>
<dbReference type="RefSeq" id="WP_216520342.1">
    <property type="nucleotide sequence ID" value="NZ_JAHLPM010000010.1"/>
</dbReference>
<dbReference type="Pfam" id="PF00126">
    <property type="entry name" value="HTH_1"/>
    <property type="match status" value="1"/>
</dbReference>
<dbReference type="PROSITE" id="PS50931">
    <property type="entry name" value="HTH_LYSR"/>
    <property type="match status" value="1"/>
</dbReference>
<feature type="domain" description="HTH lysR-type" evidence="4">
    <location>
        <begin position="1"/>
        <end position="58"/>
    </location>
</feature>
<reference evidence="5 6" key="1">
    <citation type="submission" date="2021-06" db="EMBL/GenBank/DDBJ databases">
        <authorList>
            <person name="Sun Q."/>
            <person name="Li D."/>
        </authorList>
    </citation>
    <scope>NUCLEOTIDE SEQUENCE [LARGE SCALE GENOMIC DNA]</scope>
    <source>
        <strain evidence="5 6">MSJ-40</strain>
    </source>
</reference>
<evidence type="ECO:0000256" key="3">
    <source>
        <dbReference type="ARBA" id="ARBA00023163"/>
    </source>
</evidence>
<keyword evidence="1" id="KW-0805">Transcription regulation</keyword>
<dbReference type="PANTHER" id="PTHR30419">
    <property type="entry name" value="HTH-TYPE TRANSCRIPTIONAL REGULATOR YBHD"/>
    <property type="match status" value="1"/>
</dbReference>
<name>A0ABS6E805_9FIRM</name>
<dbReference type="EMBL" id="JAHLPM010000010">
    <property type="protein sequence ID" value="MBU5438889.1"/>
    <property type="molecule type" value="Genomic_DNA"/>
</dbReference>
<evidence type="ECO:0000259" key="4">
    <source>
        <dbReference type="PROSITE" id="PS50931"/>
    </source>
</evidence>
<keyword evidence="3" id="KW-0804">Transcription</keyword>
<dbReference type="CDD" id="cd05466">
    <property type="entry name" value="PBP2_LTTR_substrate"/>
    <property type="match status" value="1"/>
</dbReference>
<evidence type="ECO:0000313" key="5">
    <source>
        <dbReference type="EMBL" id="MBU5438889.1"/>
    </source>
</evidence>